<reference evidence="9" key="2">
    <citation type="submission" date="2016-06" db="EMBL/GenBank/DDBJ databases">
        <authorList>
            <person name="Olsen C.W."/>
            <person name="Carey S."/>
            <person name="Hinshaw L."/>
            <person name="Karasin A.I."/>
        </authorList>
    </citation>
    <scope>NUCLEOTIDE SEQUENCE [LARGE SCALE GENOMIC DNA]</scope>
    <source>
        <strain evidence="9">PM4</strain>
    </source>
</reference>
<dbReference type="SUPFAM" id="SSF57829">
    <property type="entry name" value="Zn-binding ribosomal proteins"/>
    <property type="match status" value="1"/>
</dbReference>
<reference evidence="8 11" key="1">
    <citation type="submission" date="2016-04" db="EMBL/GenBank/DDBJ databases">
        <authorList>
            <person name="Evans L.H."/>
            <person name="Alamgir A."/>
            <person name="Owens N."/>
            <person name="Weber N.D."/>
            <person name="Virtaneva K."/>
            <person name="Barbian K."/>
            <person name="Babar A."/>
            <person name="Rosenke K."/>
        </authorList>
    </citation>
    <scope>NUCLEOTIDE SEQUENCE [LARGE SCALE GENOMIC DNA]</scope>
    <source>
        <strain evidence="8">S5</strain>
        <strain evidence="11">S5(T) (JCM 30642 \VKM B-2941)</strain>
    </source>
</reference>
<dbReference type="KEGG" id="cdiv:CPM_1270"/>
<feature type="binding site" evidence="6">
    <location>
        <position position="39"/>
    </location>
    <ligand>
        <name>Zn(2+)</name>
        <dbReference type="ChEBI" id="CHEBI:29105"/>
    </ligand>
</feature>
<organism evidence="8 11">
    <name type="scientific">Cuniculiplasma divulgatum</name>
    <dbReference type="NCBI Taxonomy" id="1673428"/>
    <lineage>
        <taxon>Archaea</taxon>
        <taxon>Methanobacteriati</taxon>
        <taxon>Thermoplasmatota</taxon>
        <taxon>Thermoplasmata</taxon>
        <taxon>Thermoplasmatales</taxon>
        <taxon>Cuniculiplasmataceae</taxon>
        <taxon>Cuniculiplasma</taxon>
    </lineage>
</organism>
<dbReference type="HAMAP" id="MF_00777">
    <property type="entry name" value="Ribosomal_eS31"/>
    <property type="match status" value="1"/>
</dbReference>
<evidence type="ECO:0000256" key="5">
    <source>
        <dbReference type="ARBA" id="ARBA00023274"/>
    </source>
</evidence>
<evidence type="ECO:0000256" key="4">
    <source>
        <dbReference type="ARBA" id="ARBA00022980"/>
    </source>
</evidence>
<evidence type="ECO:0000313" key="8">
    <source>
        <dbReference type="EMBL" id="SIM69116.1"/>
    </source>
</evidence>
<dbReference type="GO" id="GO:0006412">
    <property type="term" value="P:translation"/>
    <property type="evidence" value="ECO:0007669"/>
    <property type="project" value="UniProtKB-UniRule"/>
</dbReference>
<accession>A0A1N5V8M3</accession>
<proteinExistence type="inferred from homology"/>
<dbReference type="Pfam" id="PF01599">
    <property type="entry name" value="Ribosomal_S27"/>
    <property type="match status" value="1"/>
</dbReference>
<feature type="binding site" evidence="6">
    <location>
        <position position="24"/>
    </location>
    <ligand>
        <name>Zn(2+)</name>
        <dbReference type="ChEBI" id="CHEBI:29105"/>
    </ligand>
</feature>
<dbReference type="Proteomes" id="UP000195607">
    <property type="component" value="Chromosome I"/>
</dbReference>
<evidence type="ECO:0000256" key="3">
    <source>
        <dbReference type="ARBA" id="ARBA00022833"/>
    </source>
</evidence>
<evidence type="ECO:0000259" key="7">
    <source>
        <dbReference type="SMART" id="SM01402"/>
    </source>
</evidence>
<keyword evidence="3 6" id="KW-0862">Zinc</keyword>
<dbReference type="InterPro" id="IPR002906">
    <property type="entry name" value="Ribosomal_eS31"/>
</dbReference>
<dbReference type="Gene3D" id="6.20.50.180">
    <property type="match status" value="1"/>
</dbReference>
<keyword evidence="10" id="KW-1185">Reference proteome</keyword>
<comment type="similarity">
    <text evidence="6">Belongs to the eukaryotic ribosomal protein eS31 family.</text>
</comment>
<dbReference type="GO" id="GO:1990904">
    <property type="term" value="C:ribonucleoprotein complex"/>
    <property type="evidence" value="ECO:0007669"/>
    <property type="project" value="UniProtKB-KW"/>
</dbReference>
<dbReference type="GO" id="GO:0008270">
    <property type="term" value="F:zinc ion binding"/>
    <property type="evidence" value="ECO:0007669"/>
    <property type="project" value="UniProtKB-UniRule"/>
</dbReference>
<dbReference type="NCBIfam" id="NF001669">
    <property type="entry name" value="PRK00432.1"/>
    <property type="match status" value="1"/>
</dbReference>
<evidence type="ECO:0000256" key="1">
    <source>
        <dbReference type="ARBA" id="ARBA00022723"/>
    </source>
</evidence>
<feature type="binding site" evidence="6">
    <location>
        <position position="21"/>
    </location>
    <ligand>
        <name>Zn(2+)</name>
        <dbReference type="ChEBI" id="CHEBI:29105"/>
    </ligand>
</feature>
<evidence type="ECO:0000313" key="11">
    <source>
        <dbReference type="Proteomes" id="UP000195607"/>
    </source>
</evidence>
<dbReference type="EMBL" id="LT671858">
    <property type="protein sequence ID" value="SIM69116.1"/>
    <property type="molecule type" value="Genomic_DNA"/>
</dbReference>
<comment type="cofactor">
    <cofactor evidence="6">
        <name>Zn(2+)</name>
        <dbReference type="ChEBI" id="CHEBI:29105"/>
    </cofactor>
    <text evidence="6">Binds 1 zinc ion per subunit.</text>
</comment>
<dbReference type="OrthoDB" id="25142at2157"/>
<dbReference type="GO" id="GO:0003735">
    <property type="term" value="F:structural constituent of ribosome"/>
    <property type="evidence" value="ECO:0007669"/>
    <property type="project" value="InterPro"/>
</dbReference>
<evidence type="ECO:0000313" key="10">
    <source>
        <dbReference type="Proteomes" id="UP000187822"/>
    </source>
</evidence>
<keyword evidence="4 6" id="KW-0689">Ribosomal protein</keyword>
<keyword evidence="1 6" id="KW-0479">Metal-binding</keyword>
<dbReference type="EMBL" id="LT719092">
    <property type="protein sequence ID" value="SJK85071.1"/>
    <property type="molecule type" value="Genomic_DNA"/>
</dbReference>
<name>A0A1N5V8M3_9ARCH</name>
<keyword evidence="5 6" id="KW-0687">Ribonucleoprotein</keyword>
<dbReference type="STRING" id="1673428.CPM_1270"/>
<dbReference type="SMART" id="SM01402">
    <property type="entry name" value="Ribosomal_S27"/>
    <property type="match status" value="1"/>
</dbReference>
<dbReference type="AlphaFoldDB" id="A0A1N5V8M3"/>
<comment type="subunit">
    <text evidence="6">Part of the 30S ribosomal subunit.</text>
</comment>
<comment type="caution">
    <text evidence="6">Lacks conserved residue(s) required for the propagation of feature annotation.</text>
</comment>
<evidence type="ECO:0000256" key="2">
    <source>
        <dbReference type="ARBA" id="ARBA00022771"/>
    </source>
</evidence>
<dbReference type="InterPro" id="IPR011332">
    <property type="entry name" value="Ribosomal_zn-bd"/>
</dbReference>
<evidence type="ECO:0000313" key="9">
    <source>
        <dbReference type="EMBL" id="SJK85071.1"/>
    </source>
</evidence>
<dbReference type="RefSeq" id="WP_077076398.1">
    <property type="nucleotide sequence ID" value="NZ_LT671858.1"/>
</dbReference>
<evidence type="ECO:0000256" key="6">
    <source>
        <dbReference type="HAMAP-Rule" id="MF_00777"/>
    </source>
</evidence>
<feature type="domain" description="Small ribosomal subunit protein eS31" evidence="7">
    <location>
        <begin position="3"/>
        <end position="45"/>
    </location>
</feature>
<sequence length="53" mass="6279">MQKRELYKLENSKIVRERRSCPRCGTGVFLAEHENRLTCGKCGYTEFKNKKKN</sequence>
<reference evidence="10" key="3">
    <citation type="submission" date="2016-06" db="EMBL/GenBank/DDBJ databases">
        <authorList>
            <person name="Toshchakov V.S."/>
        </authorList>
    </citation>
    <scope>NUCLEOTIDE SEQUENCE [LARGE SCALE GENOMIC DNA]</scope>
    <source>
        <strain>PM4 (JCM 30641</strain>
        <strain evidence="10">\VKM B-2940)</strain>
    </source>
</reference>
<keyword evidence="2 6" id="KW-0863">Zinc-finger</keyword>
<dbReference type="Proteomes" id="UP000187822">
    <property type="component" value="Chromosome I"/>
</dbReference>
<dbReference type="InterPro" id="IPR022845">
    <property type="entry name" value="Ribosomal_eS31_arc"/>
</dbReference>
<dbReference type="GO" id="GO:0005840">
    <property type="term" value="C:ribosome"/>
    <property type="evidence" value="ECO:0007669"/>
    <property type="project" value="UniProtKB-KW"/>
</dbReference>
<feature type="binding site" evidence="6">
    <location>
        <position position="42"/>
    </location>
    <ligand>
        <name>Zn(2+)</name>
        <dbReference type="ChEBI" id="CHEBI:29105"/>
    </ligand>
</feature>
<gene>
    <name evidence="6" type="primary">rps27ae</name>
    <name evidence="9" type="ORF">CPM_1270</name>
    <name evidence="8" type="ORF">CSP5_1271</name>
</gene>
<protein>
    <recommendedName>
        <fullName evidence="6">Small ribosomal subunit protein eS31</fullName>
    </recommendedName>
</protein>
<dbReference type="GeneID" id="41588519"/>